<organism evidence="2 3">
    <name type="scientific">Candidatus Woykebacteria bacterium RIFCSPHIGHO2_12_FULL_45_10</name>
    <dbReference type="NCBI Taxonomy" id="1802603"/>
    <lineage>
        <taxon>Bacteria</taxon>
        <taxon>Candidatus Woykeibacteriota</taxon>
    </lineage>
</organism>
<dbReference type="PANTHER" id="PTHR30244">
    <property type="entry name" value="TRANSAMINASE"/>
    <property type="match status" value="1"/>
</dbReference>
<comment type="caution">
    <text evidence="2">The sequence shown here is derived from an EMBL/GenBank/DDBJ whole genome shotgun (WGS) entry which is preliminary data.</text>
</comment>
<dbReference type="Gene3D" id="3.90.1150.10">
    <property type="entry name" value="Aspartate Aminotransferase, domain 1"/>
    <property type="match status" value="1"/>
</dbReference>
<evidence type="ECO:0000313" key="3">
    <source>
        <dbReference type="Proteomes" id="UP000178068"/>
    </source>
</evidence>
<dbReference type="CDD" id="cd00761">
    <property type="entry name" value="Glyco_tranf_GTA_type"/>
    <property type="match status" value="1"/>
</dbReference>
<evidence type="ECO:0000256" key="1">
    <source>
        <dbReference type="RuleBase" id="RU004508"/>
    </source>
</evidence>
<comment type="similarity">
    <text evidence="1">Belongs to the DegT/DnrJ/EryC1 family.</text>
</comment>
<keyword evidence="1" id="KW-0663">Pyridoxal phosphate</keyword>
<proteinExistence type="inferred from homology"/>
<gene>
    <name evidence="2" type="ORF">A3F35_01515</name>
</gene>
<sequence length="626" mass="71691">MNEGLVKNLISRLHPTAKYLTKIRLHQEIPFFCVVTPVFDPALDALKTLIKDLKNQTFTDFNHVVISNGRSARVHSYLKGVSKKDRRFVYDELPQETVITGEQLLINLGKRRNYCLKKYVARRYLFLDADLKILDKNFLSKVFLADKLTKKDIILTKTRTQGQILPKFPLGIGRLDISNFSFSRRIAETYNYPSSFNPETGWGNDYPFFLKIYKPGNSTFLDFVAAEKDANRSYKRTSDVFLESALSERIPVFGNSFHDEDTQAIAKVLSSHLVGVGQVTEEFEQKFRKKIGFSYAVATNSCTNAFWLLFKALGLKASDEVIIPNIHFFGIKNVLDLLQINYQIADVGTRIPNLTVEAVREKLTKKTKAIVFLEYGGYPVEIDKIGSFLKKINRPDIYLILDASNSPFTQVNDEYTARSYDFSILSFDMNKMLVTGDGGMVLSDNKDVIEKIRKLSFYGLADGSKSSFEKSLSQNEWWAVNVEEPSLKMAMNNLSASLGISQLAKSAAILKKREEIRISYLQKLSSLADKGLISLPPSLDKVKNHLYLFWIKLRNKETRDKLARFLLERKVYTTVKYQPLSEKEKTPNAFDFYNRALCLPFNQNLSYPEQEYVISQIYGFFEQAQN</sequence>
<dbReference type="GO" id="GO:0030170">
    <property type="term" value="F:pyridoxal phosphate binding"/>
    <property type="evidence" value="ECO:0007669"/>
    <property type="project" value="TreeGrafter"/>
</dbReference>
<dbReference type="EMBL" id="MHCZ01000034">
    <property type="protein sequence ID" value="OGY29390.1"/>
    <property type="molecule type" value="Genomic_DNA"/>
</dbReference>
<accession>A0A1G1WPW9</accession>
<dbReference type="Proteomes" id="UP000178068">
    <property type="component" value="Unassembled WGS sequence"/>
</dbReference>
<protein>
    <recommendedName>
        <fullName evidence="4">DegT/DnrJ/EryC1/StrS aminotransferase</fullName>
    </recommendedName>
</protein>
<reference evidence="2 3" key="1">
    <citation type="journal article" date="2016" name="Nat. Commun.">
        <title>Thousands of microbial genomes shed light on interconnected biogeochemical processes in an aquifer system.</title>
        <authorList>
            <person name="Anantharaman K."/>
            <person name="Brown C.T."/>
            <person name="Hug L.A."/>
            <person name="Sharon I."/>
            <person name="Castelle C.J."/>
            <person name="Probst A.J."/>
            <person name="Thomas B.C."/>
            <person name="Singh A."/>
            <person name="Wilkins M.J."/>
            <person name="Karaoz U."/>
            <person name="Brodie E.L."/>
            <person name="Williams K.H."/>
            <person name="Hubbard S.S."/>
            <person name="Banfield J.F."/>
        </authorList>
    </citation>
    <scope>NUCLEOTIDE SEQUENCE [LARGE SCALE GENOMIC DNA]</scope>
</reference>
<dbReference type="Pfam" id="PF01041">
    <property type="entry name" value="DegT_DnrJ_EryC1"/>
    <property type="match status" value="1"/>
</dbReference>
<dbReference type="GO" id="GO:0000271">
    <property type="term" value="P:polysaccharide biosynthetic process"/>
    <property type="evidence" value="ECO:0007669"/>
    <property type="project" value="TreeGrafter"/>
</dbReference>
<dbReference type="GO" id="GO:0008483">
    <property type="term" value="F:transaminase activity"/>
    <property type="evidence" value="ECO:0007669"/>
    <property type="project" value="TreeGrafter"/>
</dbReference>
<dbReference type="Gene3D" id="3.40.640.10">
    <property type="entry name" value="Type I PLP-dependent aspartate aminotransferase-like (Major domain)"/>
    <property type="match status" value="1"/>
</dbReference>
<dbReference type="SUPFAM" id="SSF53383">
    <property type="entry name" value="PLP-dependent transferases"/>
    <property type="match status" value="1"/>
</dbReference>
<dbReference type="InterPro" id="IPR029044">
    <property type="entry name" value="Nucleotide-diphossugar_trans"/>
</dbReference>
<dbReference type="Gene3D" id="3.90.550.10">
    <property type="entry name" value="Spore Coat Polysaccharide Biosynthesis Protein SpsA, Chain A"/>
    <property type="match status" value="1"/>
</dbReference>
<dbReference type="SUPFAM" id="SSF53448">
    <property type="entry name" value="Nucleotide-diphospho-sugar transferases"/>
    <property type="match status" value="1"/>
</dbReference>
<dbReference type="InterPro" id="IPR015424">
    <property type="entry name" value="PyrdxlP-dep_Trfase"/>
</dbReference>
<dbReference type="InterPro" id="IPR015422">
    <property type="entry name" value="PyrdxlP-dep_Trfase_small"/>
</dbReference>
<dbReference type="InterPro" id="IPR000653">
    <property type="entry name" value="DegT/StrS_aminotransferase"/>
</dbReference>
<name>A0A1G1WPW9_9BACT</name>
<evidence type="ECO:0000313" key="2">
    <source>
        <dbReference type="EMBL" id="OGY29390.1"/>
    </source>
</evidence>
<dbReference type="PANTHER" id="PTHR30244:SF34">
    <property type="entry name" value="DTDP-4-AMINO-4,6-DIDEOXYGALACTOSE TRANSAMINASE"/>
    <property type="match status" value="1"/>
</dbReference>
<dbReference type="InterPro" id="IPR015421">
    <property type="entry name" value="PyrdxlP-dep_Trfase_major"/>
</dbReference>
<evidence type="ECO:0008006" key="4">
    <source>
        <dbReference type="Google" id="ProtNLM"/>
    </source>
</evidence>
<dbReference type="STRING" id="1802603.A3F35_01515"/>
<dbReference type="AlphaFoldDB" id="A0A1G1WPW9"/>